<dbReference type="Proteomes" id="UP001501433">
    <property type="component" value="Unassembled WGS sequence"/>
</dbReference>
<dbReference type="NCBIfam" id="TIGR04183">
    <property type="entry name" value="Por_Secre_tail"/>
    <property type="match status" value="1"/>
</dbReference>
<dbReference type="Gene3D" id="2.60.120.200">
    <property type="match status" value="1"/>
</dbReference>
<dbReference type="EMBL" id="BAABJW010000004">
    <property type="protein sequence ID" value="GAA4814700.1"/>
    <property type="molecule type" value="Genomic_DNA"/>
</dbReference>
<dbReference type="InterPro" id="IPR026444">
    <property type="entry name" value="Secre_tail"/>
</dbReference>
<reference evidence="5" key="1">
    <citation type="journal article" date="2019" name="Int. J. Syst. Evol. Microbiol.">
        <title>The Global Catalogue of Microorganisms (GCM) 10K type strain sequencing project: providing services to taxonomists for standard genome sequencing and annotation.</title>
        <authorList>
            <consortium name="The Broad Institute Genomics Platform"/>
            <consortium name="The Broad Institute Genome Sequencing Center for Infectious Disease"/>
            <person name="Wu L."/>
            <person name="Ma J."/>
        </authorList>
    </citation>
    <scope>NUCLEOTIDE SEQUENCE [LARGE SCALE GENOMIC DNA]</scope>
    <source>
        <strain evidence="5">JCM 18325</strain>
    </source>
</reference>
<feature type="domain" description="Secretion system C-terminal sorting" evidence="3">
    <location>
        <begin position="309"/>
        <end position="381"/>
    </location>
</feature>
<keyword evidence="5" id="KW-1185">Reference proteome</keyword>
<evidence type="ECO:0000313" key="5">
    <source>
        <dbReference type="Proteomes" id="UP001501433"/>
    </source>
</evidence>
<name>A0ABP9CNF0_9FLAO</name>
<keyword evidence="1 2" id="KW-0732">Signal</keyword>
<protein>
    <recommendedName>
        <fullName evidence="3">Secretion system C-terminal sorting domain-containing protein</fullName>
    </recommendedName>
</protein>
<evidence type="ECO:0000259" key="3">
    <source>
        <dbReference type="Pfam" id="PF18962"/>
    </source>
</evidence>
<comment type="caution">
    <text evidence="4">The sequence shown here is derived from an EMBL/GenBank/DDBJ whole genome shotgun (WGS) entry which is preliminary data.</text>
</comment>
<evidence type="ECO:0000256" key="1">
    <source>
        <dbReference type="ARBA" id="ARBA00022729"/>
    </source>
</evidence>
<gene>
    <name evidence="4" type="ORF">GCM10023330_23150</name>
</gene>
<organism evidence="4 5">
    <name type="scientific">Litoribaculum gwangyangense</name>
    <dbReference type="NCBI Taxonomy" id="1130722"/>
    <lineage>
        <taxon>Bacteria</taxon>
        <taxon>Pseudomonadati</taxon>
        <taxon>Bacteroidota</taxon>
        <taxon>Flavobacteriia</taxon>
        <taxon>Flavobacteriales</taxon>
        <taxon>Flavobacteriaceae</taxon>
        <taxon>Litoribaculum</taxon>
    </lineage>
</organism>
<dbReference type="RefSeq" id="WP_345277148.1">
    <property type="nucleotide sequence ID" value="NZ_BAABJW010000004.1"/>
</dbReference>
<evidence type="ECO:0000313" key="4">
    <source>
        <dbReference type="EMBL" id="GAA4814700.1"/>
    </source>
</evidence>
<feature type="signal peptide" evidence="2">
    <location>
        <begin position="1"/>
        <end position="17"/>
    </location>
</feature>
<dbReference type="Pfam" id="PF14099">
    <property type="entry name" value="Polysacc_lyase"/>
    <property type="match status" value="1"/>
</dbReference>
<dbReference type="InterPro" id="IPR025975">
    <property type="entry name" value="Polysacc_lyase"/>
</dbReference>
<feature type="chain" id="PRO_5047006850" description="Secretion system C-terminal sorting domain-containing protein" evidence="2">
    <location>
        <begin position="18"/>
        <end position="382"/>
    </location>
</feature>
<evidence type="ECO:0000256" key="2">
    <source>
        <dbReference type="SAM" id="SignalP"/>
    </source>
</evidence>
<sequence>MKTLLVLLFCLPLGVYAQIWHADANIGGPLTHFQSINFQDCETTSNNPQIFQENINGVIGKVWRQTCPAQVKRNEFSRPIEEHFSGQTIYYAWRVMLSHSDNFNDRFAIFQFKTSEPDGGSQNHPITIAYENGKILFQYFKPCKNINTGNIRNWKLGPGCSSENRKFILKEIPTTKDTWIDIVLGIKKGIEEIGNNAGTVEVWINGIKQTLNNPNGAPSEIVECKTDDDPDYNDNIGIDERSVYAKFGIYGGGKCPWDITSRIHNLKAFNDGASAVQSLNSTIPQSRTLSTSDVVDFGNEIVMDKFIKVFPNPVNDSFTINLENIQRAKVTITDLLGKTVYRTTTENPILELDKDDRFKSGMYIISVKDEFDKIYTSKLIIK</sequence>
<dbReference type="Pfam" id="PF18962">
    <property type="entry name" value="Por_Secre_tail"/>
    <property type="match status" value="1"/>
</dbReference>
<proteinExistence type="predicted"/>
<accession>A0ABP9CNF0</accession>